<gene>
    <name evidence="1" type="ORF">SHJJP9002_002592</name>
</gene>
<dbReference type="RefSeq" id="WP_241965958.1">
    <property type="nucleotide sequence ID" value="NZ_CP133006.1"/>
</dbReference>
<evidence type="ECO:0000313" key="1">
    <source>
        <dbReference type="EMBL" id="WZG10565.1"/>
    </source>
</evidence>
<name>A0ABZ2WFJ7_9STAP</name>
<proteinExistence type="predicted"/>
<dbReference type="EMBL" id="CP133006">
    <property type="protein sequence ID" value="WZG10565.1"/>
    <property type="molecule type" value="Genomic_DNA"/>
</dbReference>
<dbReference type="Proteomes" id="UP001468345">
    <property type="component" value="Chromosome"/>
</dbReference>
<organism evidence="1 2">
    <name type="scientific">Staphylococcus casei</name>
    <dbReference type="NCBI Taxonomy" id="201828"/>
    <lineage>
        <taxon>Bacteria</taxon>
        <taxon>Bacillati</taxon>
        <taxon>Bacillota</taxon>
        <taxon>Bacilli</taxon>
        <taxon>Bacillales</taxon>
        <taxon>Staphylococcaceae</taxon>
        <taxon>Staphylococcus</taxon>
    </lineage>
</organism>
<reference evidence="1 2" key="1">
    <citation type="journal article" date="2024" name="ISME J.">
        <title>Staphylococcus epidermidis bacteriocin A37 kills natural competitors with a unique mechanism of action.</title>
        <authorList>
            <person name="Puls J.S."/>
            <person name="Winnerling B."/>
            <person name="Power J.J."/>
            <person name="Kruger A.M."/>
            <person name="Brajtenbach D."/>
            <person name="Johnson M."/>
            <person name="Bilici K."/>
            <person name="Camus L."/>
            <person name="Fliesswasser T."/>
            <person name="Schneider T."/>
            <person name="Sahl H.G."/>
            <person name="Ghosal D."/>
            <person name="Kubitscheck U."/>
            <person name="Heilbronner S."/>
            <person name="Grein F."/>
        </authorList>
    </citation>
    <scope>NUCLEOTIDE SEQUENCE [LARGE SCALE GENOMIC DNA]</scope>
    <source>
        <strain evidence="1 2">SCK7</strain>
    </source>
</reference>
<evidence type="ECO:0008006" key="3">
    <source>
        <dbReference type="Google" id="ProtNLM"/>
    </source>
</evidence>
<keyword evidence="2" id="KW-1185">Reference proteome</keyword>
<evidence type="ECO:0000313" key="2">
    <source>
        <dbReference type="Proteomes" id="UP001468345"/>
    </source>
</evidence>
<protein>
    <recommendedName>
        <fullName evidence="3">Alcohol acetyltransferase</fullName>
    </recommendedName>
</protein>
<accession>A0ABZ2WFJ7</accession>
<sequence>MKQNEYKLKLDNTAIIHMASKNKKWTNMFRLSMTLIDDVEREILQKALNNIAGRFPTVLASVHKGFFWYYQQPVVKTPSVLEDAILLKPMTNKELAKCAIRVLYSKKTIHLEFFHSITDGKGGIVFLKSLAYEYLKIKENISIPKSKDILNSNDIPLKEEIQDAYNKIESQTKSFSIKESNKKVYQFKNIKNTQLNTQKYIIDIQELKPLANSLNVTLTILISAIIIKSIINLQKKELNIKKQSVVKIFLPINLRNLFKINTLRNFVLYIKPEINPNEDEYTLHKIVKSIKEQMDKGLETENLKARIQKNVSLQNNPVVKLLPLFLKEVILKKSFIYSEKTTSLTVSNLGVINVPKEMDNYIESFNCLLNTRSETPYNCGIISYKDKLYMNFIRNIEDPLLETEISNLLNKLCVKYKVDNGEYKI</sequence>